<dbReference type="InterPro" id="IPR049975">
    <property type="entry name" value="SAV_915-like_dom"/>
</dbReference>
<dbReference type="EMBL" id="VFML01000002">
    <property type="protein sequence ID" value="TQI94093.1"/>
    <property type="molecule type" value="Genomic_DNA"/>
</dbReference>
<evidence type="ECO:0008006" key="3">
    <source>
        <dbReference type="Google" id="ProtNLM"/>
    </source>
</evidence>
<reference evidence="1 2" key="1">
    <citation type="submission" date="2019-06" db="EMBL/GenBank/DDBJ databases">
        <title>Sequencing the genomes of 1000 actinobacteria strains.</title>
        <authorList>
            <person name="Klenk H.-P."/>
        </authorList>
    </citation>
    <scope>NUCLEOTIDE SEQUENCE [LARGE SCALE GENOMIC DNA]</scope>
    <source>
        <strain evidence="1 2">DSM 45679</strain>
    </source>
</reference>
<name>A0A542CTF1_AMYCI</name>
<accession>A0A542CTF1</accession>
<keyword evidence="2" id="KW-1185">Reference proteome</keyword>
<proteinExistence type="predicted"/>
<protein>
    <recommendedName>
        <fullName evidence="3">Type III secretion system (T3SS) SseB-like protein</fullName>
    </recommendedName>
</protein>
<organism evidence="1 2">
    <name type="scientific">Amycolatopsis cihanbeyliensis</name>
    <dbReference type="NCBI Taxonomy" id="1128664"/>
    <lineage>
        <taxon>Bacteria</taxon>
        <taxon>Bacillati</taxon>
        <taxon>Actinomycetota</taxon>
        <taxon>Actinomycetes</taxon>
        <taxon>Pseudonocardiales</taxon>
        <taxon>Pseudonocardiaceae</taxon>
        <taxon>Amycolatopsis</taxon>
    </lineage>
</organism>
<dbReference type="NCBIfam" id="NF042914">
    <property type="entry name" value="SAV915_dom"/>
    <property type="match status" value="1"/>
</dbReference>
<gene>
    <name evidence="1" type="ORF">FB471_6246</name>
</gene>
<dbReference type="AlphaFoldDB" id="A0A542CTF1"/>
<evidence type="ECO:0000313" key="1">
    <source>
        <dbReference type="EMBL" id="TQI94093.1"/>
    </source>
</evidence>
<sequence length="116" mass="12280">MAEQVGGDTQGELNGLASGAAGAPIPHNFPPVVYLPCVEAVADATRARVAMRTTKDGRVALLAYSALDRLHTCCGPNQPWIVMPTAALDGLQQAQPFQLLLLDIMIPEDKRQEGAS</sequence>
<dbReference type="Proteomes" id="UP000320876">
    <property type="component" value="Unassembled WGS sequence"/>
</dbReference>
<comment type="caution">
    <text evidence="1">The sequence shown here is derived from an EMBL/GenBank/DDBJ whole genome shotgun (WGS) entry which is preliminary data.</text>
</comment>
<evidence type="ECO:0000313" key="2">
    <source>
        <dbReference type="Proteomes" id="UP000320876"/>
    </source>
</evidence>